<organism evidence="2 3">
    <name type="scientific">Acetivibrio thermocellus AD2</name>
    <dbReference type="NCBI Taxonomy" id="1138384"/>
    <lineage>
        <taxon>Bacteria</taxon>
        <taxon>Bacillati</taxon>
        <taxon>Bacillota</taxon>
        <taxon>Clostridia</taxon>
        <taxon>Eubacteriales</taxon>
        <taxon>Oscillospiraceae</taxon>
        <taxon>Acetivibrio</taxon>
    </lineage>
</organism>
<gene>
    <name evidence="2" type="ORF">M972_111560</name>
</gene>
<dbReference type="Pfam" id="PF00404">
    <property type="entry name" value="Dockerin_1"/>
    <property type="match status" value="1"/>
</dbReference>
<dbReference type="InterPro" id="IPR002105">
    <property type="entry name" value="Dockerin_1_rpt"/>
</dbReference>
<dbReference type="Pfam" id="PF14262">
    <property type="entry name" value="Cthe_2159"/>
    <property type="match status" value="1"/>
</dbReference>
<accession>A0AB36TG36</accession>
<dbReference type="InterPro" id="IPR025584">
    <property type="entry name" value="Cthe_2159"/>
</dbReference>
<dbReference type="AlphaFoldDB" id="A0AB36TG36"/>
<dbReference type="EMBL" id="PDBW01000001">
    <property type="protein sequence ID" value="PFH02773.1"/>
    <property type="molecule type" value="Genomic_DNA"/>
</dbReference>
<evidence type="ECO:0000259" key="1">
    <source>
        <dbReference type="PROSITE" id="PS51766"/>
    </source>
</evidence>
<protein>
    <submittedName>
        <fullName evidence="2">Dockerin type I repeat protein</fullName>
    </submittedName>
</protein>
<dbReference type="PROSITE" id="PS00448">
    <property type="entry name" value="CLOS_CELLULOSOME_RPT"/>
    <property type="match status" value="1"/>
</dbReference>
<dbReference type="GO" id="GO:0004553">
    <property type="term" value="F:hydrolase activity, hydrolyzing O-glycosyl compounds"/>
    <property type="evidence" value="ECO:0007669"/>
    <property type="project" value="InterPro"/>
</dbReference>
<dbReference type="RefSeq" id="WP_003516254.1">
    <property type="nucleotide sequence ID" value="NZ_CP013828.1"/>
</dbReference>
<dbReference type="GO" id="GO:0000272">
    <property type="term" value="P:polysaccharide catabolic process"/>
    <property type="evidence" value="ECO:0007669"/>
    <property type="project" value="InterPro"/>
</dbReference>
<dbReference type="InterPro" id="IPR018247">
    <property type="entry name" value="EF_Hand_1_Ca_BS"/>
</dbReference>
<dbReference type="Proteomes" id="UP000223596">
    <property type="component" value="Unassembled WGS sequence"/>
</dbReference>
<comment type="caution">
    <text evidence="2">The sequence shown here is derived from an EMBL/GenBank/DDBJ whole genome shotgun (WGS) entry which is preliminary data.</text>
</comment>
<sequence>MRMLKKCTGFFLYVLVLLVNIISVSALEPPPIYGDSNSDCKVNSTDLTLMKRYLLQQSISYINLINADLNGDGKINSSDYTLLKRYLLGYIDSFPVENQYPTTPEPSPTPTPAVDEEAWKNNTGTIELGDTIKVSGEGISVNGSVVTITAGGDHLVTGTLNNGMIFVNTTERVKLRLSGVNIKNPNGPAIYFYNVDKGFITIEKGTVNYLSDGSTYTDQDAKAALFSNDDLELKGKGTLYVTGNYKHGIASDDDLIIENGDIYVTAVTDGLHANSGIEIKGGNITVTAKSDAIESEKDFEMTGGTLNLTADDDAIHSEKDLVIDDGEINILKCYEGIESKTTITINGGKININSNEDGLNAASGLYINGGELYITSGYDGIDSNGPIYINGGYIFSFGGNIPEGGIDCDWNPLIINGGTLIAAGGSNSTPSTSSTQCSVLLGSGTANSVISIQRNGSEIISFTAPKNYQNMVFSSPDLVLNATYVVYRNGVQSVTFTTNSIVTNAGGSSGGWFPGGGFPGGGFPGGGGGWFPGGPGW</sequence>
<dbReference type="SUPFAM" id="SSF63446">
    <property type="entry name" value="Type I dockerin domain"/>
    <property type="match status" value="1"/>
</dbReference>
<dbReference type="InterPro" id="IPR036439">
    <property type="entry name" value="Dockerin_dom_sf"/>
</dbReference>
<dbReference type="CDD" id="cd14256">
    <property type="entry name" value="Dockerin_I"/>
    <property type="match status" value="1"/>
</dbReference>
<dbReference type="GeneID" id="35804815"/>
<evidence type="ECO:0000313" key="3">
    <source>
        <dbReference type="Proteomes" id="UP000223596"/>
    </source>
</evidence>
<feature type="domain" description="Dockerin" evidence="1">
    <location>
        <begin position="29"/>
        <end position="96"/>
    </location>
</feature>
<name>A0AB36TG36_ACETH</name>
<dbReference type="InterPro" id="IPR016134">
    <property type="entry name" value="Dockerin_dom"/>
</dbReference>
<dbReference type="PROSITE" id="PS51766">
    <property type="entry name" value="DOCKERIN"/>
    <property type="match status" value="1"/>
</dbReference>
<proteinExistence type="predicted"/>
<evidence type="ECO:0000313" key="2">
    <source>
        <dbReference type="EMBL" id="PFH02773.1"/>
    </source>
</evidence>
<dbReference type="Gene3D" id="1.10.1330.10">
    <property type="entry name" value="Dockerin domain"/>
    <property type="match status" value="1"/>
</dbReference>
<dbReference type="PROSITE" id="PS00018">
    <property type="entry name" value="EF_HAND_1"/>
    <property type="match status" value="1"/>
</dbReference>
<reference evidence="2 3" key="1">
    <citation type="submission" date="2017-09" db="EMBL/GenBank/DDBJ databases">
        <title>Evaluation of Pacific Biosciences Sequencing Technology to Finishing C. thermocellum Genome Sequences.</title>
        <authorList>
            <person name="Brown S."/>
        </authorList>
    </citation>
    <scope>NUCLEOTIDE SEQUENCE [LARGE SCALE GENOMIC DNA]</scope>
    <source>
        <strain evidence="2 3">AD2</strain>
    </source>
</reference>